<name>A0A8J4ED76_9ACTN</name>
<feature type="region of interest" description="Disordered" evidence="1">
    <location>
        <begin position="351"/>
        <end position="371"/>
    </location>
</feature>
<feature type="transmembrane region" description="Helical" evidence="2">
    <location>
        <begin position="707"/>
        <end position="729"/>
    </location>
</feature>
<keyword evidence="5" id="KW-1185">Reference proteome</keyword>
<feature type="region of interest" description="Disordered" evidence="1">
    <location>
        <begin position="62"/>
        <end position="92"/>
    </location>
</feature>
<evidence type="ECO:0000256" key="2">
    <source>
        <dbReference type="SAM" id="Phobius"/>
    </source>
</evidence>
<evidence type="ECO:0000313" key="4">
    <source>
        <dbReference type="EMBL" id="GIJ70288.1"/>
    </source>
</evidence>
<feature type="compositionally biased region" description="Gly residues" evidence="1">
    <location>
        <begin position="357"/>
        <end position="366"/>
    </location>
</feature>
<organism evidence="4 5">
    <name type="scientific">Virgisporangium ochraceum</name>
    <dbReference type="NCBI Taxonomy" id="65505"/>
    <lineage>
        <taxon>Bacteria</taxon>
        <taxon>Bacillati</taxon>
        <taxon>Actinomycetota</taxon>
        <taxon>Actinomycetes</taxon>
        <taxon>Micromonosporales</taxon>
        <taxon>Micromonosporaceae</taxon>
        <taxon>Virgisporangium</taxon>
    </lineage>
</organism>
<dbReference type="Proteomes" id="UP000635606">
    <property type="component" value="Unassembled WGS sequence"/>
</dbReference>
<dbReference type="AlphaFoldDB" id="A0A8J4ED76"/>
<keyword evidence="2" id="KW-0812">Transmembrane</keyword>
<reference evidence="4" key="1">
    <citation type="submission" date="2021-01" db="EMBL/GenBank/DDBJ databases">
        <title>Whole genome shotgun sequence of Virgisporangium ochraceum NBRC 16418.</title>
        <authorList>
            <person name="Komaki H."/>
            <person name="Tamura T."/>
        </authorList>
    </citation>
    <scope>NUCLEOTIDE SEQUENCE</scope>
    <source>
        <strain evidence="4">NBRC 16418</strain>
    </source>
</reference>
<feature type="chain" id="PRO_5035185773" evidence="3">
    <location>
        <begin position="28"/>
        <end position="742"/>
    </location>
</feature>
<dbReference type="RefSeq" id="WP_203930195.1">
    <property type="nucleotide sequence ID" value="NZ_BOPH01000075.1"/>
</dbReference>
<dbReference type="EMBL" id="BOPH01000075">
    <property type="protein sequence ID" value="GIJ70288.1"/>
    <property type="molecule type" value="Genomic_DNA"/>
</dbReference>
<evidence type="ECO:0000313" key="5">
    <source>
        <dbReference type="Proteomes" id="UP000635606"/>
    </source>
</evidence>
<feature type="signal peptide" evidence="3">
    <location>
        <begin position="1"/>
        <end position="27"/>
    </location>
</feature>
<accession>A0A8J4ED76</accession>
<gene>
    <name evidence="4" type="ORF">Voc01_052050</name>
</gene>
<evidence type="ECO:0000256" key="1">
    <source>
        <dbReference type="SAM" id="MobiDB-lite"/>
    </source>
</evidence>
<keyword evidence="2" id="KW-0472">Membrane</keyword>
<proteinExistence type="predicted"/>
<protein>
    <submittedName>
        <fullName evidence="4">Uncharacterized protein</fullName>
    </submittedName>
</protein>
<feature type="compositionally biased region" description="Low complexity" evidence="1">
    <location>
        <begin position="79"/>
        <end position="90"/>
    </location>
</feature>
<keyword evidence="2" id="KW-1133">Transmembrane helix</keyword>
<sequence length="742" mass="74406">MLARLKVAATAGVVALGLTVLAAPAGAQDPEPFSRSAATTYQVTLAARACGSYADVVANQVRDEGGESPGRPGRDSSYEPGEPVDPVVEEQSGCEPLTGVSFTLGAGREKKGALSGVTAPAAPVTTVADTPQFDATGRLTGGRMRGAVTTALSEVQMNLAGKRELWVQGGTPSAPVPDGLQFAALRCAIDGRTGGNAQWIGYLPGSRHAFCYAYYVRGAAPTGTFTVKLRTTKAVGYPQRVPFGSNLSQSGTFPMTADSSSVSFTRVSGETYRLRPQLPAGWRLADVTCSASRQVVDLGTGQADVTLLPDENATCTFAVTPPAAGPGLTVRAVSEGGGGTFGVVVAVPGASPSSSPGTGGSGGGSSPGIRLLSVAPAGDGNPVTASGADLSALPAGQYRLTVNPPAAEADLWSVGTAACNGSPVTVQGRAVQVTVGSGAVTDCVLRLVRRQGTATLKVVTQEAVATAGFALVPLAAPGVPASAPGWSASATTTRAGDAAPASGDVPGSLPFGTYLVIPVAPLTTVDQAWRLTSLGCNPGSSGGPDTRALSIDVRAATPTVDCTATYEPVRAAELRVNLQVDGAASSAGAVVLDVSCVDGSTGRLVLPAGDQASADLPAPLIFTADTTCTVGLTEETETPMSASLVNESASGNAPLSLPATVAVRPPGQESSADPSAGDIRLAVTLSYTSMGGGGEKQKPGVIESFTLLPVALIGMGLIGIGAAVLLVMVARRRMGLDEDDDY</sequence>
<keyword evidence="3" id="KW-0732">Signal</keyword>
<comment type="caution">
    <text evidence="4">The sequence shown here is derived from an EMBL/GenBank/DDBJ whole genome shotgun (WGS) entry which is preliminary data.</text>
</comment>
<evidence type="ECO:0000256" key="3">
    <source>
        <dbReference type="SAM" id="SignalP"/>
    </source>
</evidence>